<evidence type="ECO:0000259" key="2">
    <source>
        <dbReference type="Pfam" id="PF09331"/>
    </source>
</evidence>
<dbReference type="EMBL" id="JADBGQ010000002">
    <property type="protein sequence ID" value="KAG5408574.1"/>
    <property type="molecule type" value="Genomic_DNA"/>
</dbReference>
<evidence type="ECO:0000313" key="4">
    <source>
        <dbReference type="Proteomes" id="UP000823674"/>
    </source>
</evidence>
<dbReference type="PANTHER" id="PTHR48449:SF2">
    <property type="entry name" value="UBIQUITIN-LIKE PROTEASE FAMILY PROFILE DOMAIN-CONTAINING PROTEIN"/>
    <property type="match status" value="1"/>
</dbReference>
<feature type="domain" description="DUF1985" evidence="2">
    <location>
        <begin position="2"/>
        <end position="93"/>
    </location>
</feature>
<sequence length="122" mass="14439">MKKNFTEKPYWPLLFGKVDVVRVKSTMKMLRKKTVKNKEIWIKYACLALLLFVLLSKNLEMKIMKEHAEAIEDLDDFFSFPWARLAFDILMSSIKEIDEVEVRSIIPQDSSRPIDEDTLIWV</sequence>
<evidence type="ECO:0000313" key="3">
    <source>
        <dbReference type="EMBL" id="KAG5408574.1"/>
    </source>
</evidence>
<dbReference type="Proteomes" id="UP000823674">
    <property type="component" value="Chromosome A02"/>
</dbReference>
<organism evidence="3 4">
    <name type="scientific">Brassica rapa subsp. trilocularis</name>
    <dbReference type="NCBI Taxonomy" id="1813537"/>
    <lineage>
        <taxon>Eukaryota</taxon>
        <taxon>Viridiplantae</taxon>
        <taxon>Streptophyta</taxon>
        <taxon>Embryophyta</taxon>
        <taxon>Tracheophyta</taxon>
        <taxon>Spermatophyta</taxon>
        <taxon>Magnoliopsida</taxon>
        <taxon>eudicotyledons</taxon>
        <taxon>Gunneridae</taxon>
        <taxon>Pentapetalae</taxon>
        <taxon>rosids</taxon>
        <taxon>malvids</taxon>
        <taxon>Brassicales</taxon>
        <taxon>Brassicaceae</taxon>
        <taxon>Brassiceae</taxon>
        <taxon>Brassica</taxon>
    </lineage>
</organism>
<dbReference type="Pfam" id="PF09331">
    <property type="entry name" value="DUF1985"/>
    <property type="match status" value="1"/>
</dbReference>
<keyword evidence="1" id="KW-0472">Membrane</keyword>
<dbReference type="PANTHER" id="PTHR48449">
    <property type="entry name" value="DUF1985 DOMAIN-CONTAINING PROTEIN"/>
    <property type="match status" value="1"/>
</dbReference>
<keyword evidence="1" id="KW-1133">Transmembrane helix</keyword>
<protein>
    <recommendedName>
        <fullName evidence="2">DUF1985 domain-containing protein</fullName>
    </recommendedName>
</protein>
<reference evidence="3 4" key="1">
    <citation type="submission" date="2021-03" db="EMBL/GenBank/DDBJ databases">
        <authorList>
            <person name="King G.J."/>
            <person name="Bancroft I."/>
            <person name="Baten A."/>
            <person name="Bloomfield J."/>
            <person name="Borpatragohain P."/>
            <person name="He Z."/>
            <person name="Irish N."/>
            <person name="Irwin J."/>
            <person name="Liu K."/>
            <person name="Mauleon R.P."/>
            <person name="Moore J."/>
            <person name="Morris R."/>
            <person name="Ostergaard L."/>
            <person name="Wang B."/>
            <person name="Wells R."/>
        </authorList>
    </citation>
    <scope>NUCLEOTIDE SEQUENCE [LARGE SCALE GENOMIC DNA]</scope>
    <source>
        <strain evidence="3">R-o-18</strain>
        <tissue evidence="3">Leaf</tissue>
    </source>
</reference>
<feature type="transmembrane region" description="Helical" evidence="1">
    <location>
        <begin position="40"/>
        <end position="56"/>
    </location>
</feature>
<dbReference type="InterPro" id="IPR015410">
    <property type="entry name" value="DUF1985"/>
</dbReference>
<keyword evidence="1" id="KW-0812">Transmembrane</keyword>
<proteinExistence type="predicted"/>
<gene>
    <name evidence="3" type="primary">A02p007390.1_BraROA</name>
    <name evidence="3" type="ORF">IGI04_004893</name>
</gene>
<name>A0ABQ7NCG2_BRACM</name>
<evidence type="ECO:0000256" key="1">
    <source>
        <dbReference type="SAM" id="Phobius"/>
    </source>
</evidence>
<keyword evidence="4" id="KW-1185">Reference proteome</keyword>
<comment type="caution">
    <text evidence="3">The sequence shown here is derived from an EMBL/GenBank/DDBJ whole genome shotgun (WGS) entry which is preliminary data.</text>
</comment>
<accession>A0ABQ7NCG2</accession>